<evidence type="ECO:0000256" key="12">
    <source>
        <dbReference type="ARBA" id="ARBA00032954"/>
    </source>
</evidence>
<dbReference type="Ensembl" id="ENSEAST00005018293.2">
    <property type="protein sequence ID" value="ENSEASP00005016837.2"/>
    <property type="gene ID" value="ENSEASG00005011671.2"/>
</dbReference>
<reference evidence="17 18" key="1">
    <citation type="journal article" date="2020" name="Nat. Commun.">
        <title>Donkey genomes provide new insights into domestication and selection for coat color.</title>
        <authorList>
            <person name="Wang"/>
            <person name="C."/>
            <person name="Li"/>
            <person name="H."/>
            <person name="Guo"/>
            <person name="Y."/>
            <person name="Huang"/>
            <person name="J."/>
            <person name="Sun"/>
            <person name="Y."/>
            <person name="Min"/>
            <person name="J."/>
            <person name="Wang"/>
            <person name="J."/>
            <person name="Fang"/>
            <person name="X."/>
            <person name="Zhao"/>
            <person name="Z."/>
            <person name="Wang"/>
            <person name="S."/>
            <person name="Zhang"/>
            <person name="Y."/>
            <person name="Liu"/>
            <person name="Q."/>
            <person name="Jiang"/>
            <person name="Q."/>
            <person name="Wang"/>
            <person name="X."/>
            <person name="Guo"/>
            <person name="Y."/>
            <person name="Yang"/>
            <person name="C."/>
            <person name="Wang"/>
            <person name="Y."/>
            <person name="Tian"/>
            <person name="F."/>
            <person name="Zhuang"/>
            <person name="G."/>
            <person name="Fan"/>
            <person name="Y."/>
            <person name="Gao"/>
            <person name="Q."/>
            <person name="Li"/>
            <person name="Y."/>
            <person name="Ju"/>
            <person name="Z."/>
            <person name="Li"/>
            <person name="J."/>
            <person name="Li"/>
            <person name="R."/>
            <person name="Hou"/>
            <person name="M."/>
            <person name="Yang"/>
            <person name="G."/>
            <person name="Liu"/>
            <person name="G."/>
            <person name="Liu"/>
            <person name="W."/>
            <person name="Guo"/>
            <person name="J."/>
            <person name="Pan"/>
            <person name="S."/>
            <person name="Fan"/>
            <person name="G."/>
            <person name="Zhang"/>
            <person name="W."/>
            <person name="Zhang"/>
            <person name="R."/>
            <person name="Yu"/>
            <person name="J."/>
            <person name="Zhang"/>
            <person name="X."/>
            <person name="Yin"/>
            <person name="Q."/>
            <person name="Ji"/>
            <person name="C."/>
            <person name="Jin"/>
            <person name="Y."/>
            <person name="Yue"/>
            <person name="G."/>
            <person name="Liu"/>
            <person name="M."/>
            <person name="Xu"/>
            <person name="J."/>
            <person name="Liu"/>
            <person name="S."/>
            <person name="Jordana"/>
            <person name="J."/>
            <person name="Noce"/>
            <person name="A."/>
            <person name="Amills"/>
            <person name="M."/>
            <person name="Wu"/>
            <person name="D.D."/>
            <person name="Li"/>
            <person name="S."/>
            <person name="Zhou"/>
            <person name="X. and Zhong"/>
            <person name="J."/>
        </authorList>
    </citation>
    <scope>NUCLEOTIDE SEQUENCE [LARGE SCALE GENOMIC DNA]</scope>
</reference>
<keyword evidence="6" id="KW-0375">Hydrogen ion transport</keyword>
<keyword evidence="8" id="KW-0406">Ion transport</keyword>
<evidence type="ECO:0000256" key="4">
    <source>
        <dbReference type="ARBA" id="ARBA00022547"/>
    </source>
</evidence>
<keyword evidence="4" id="KW-0138">CF(0)</keyword>
<dbReference type="Gene3D" id="1.20.120.220">
    <property type="entry name" value="ATP synthase, F0 complex, subunit A"/>
    <property type="match status" value="1"/>
</dbReference>
<comment type="subunit">
    <text evidence="13">Component of the ATP synthase complex composed at least of ATP5F1A/subunit alpha, ATP5F1B/subunit beta, ATP5MC1/subunit c (homooctomer), MT-ATP6/subunit a, MT-ATP8/subunit 8, ATP5ME/subunit e, ATP5MF/subunit f, ATP5MG/subunit g, ATP5MK/subunit k, ATP5MJ/subunit j, ATP5F1C/subunit gamma, ATP5F1D/subunit delta, ATP5F1E/subunit epsilon, ATP5PF/subunit F6, ATP5PB/subunit b, ATP5PD/subunit d, ATP5PO/subunit OSCP. ATP synthase complex consists of a soluble F(1) head domain (subunits alpha(3) and beta(3)) - the catalytic core - and a membrane F(0) domain - the membrane proton channel (subunits c, a, 8, e, f, g, k and j). These two domains are linked by a central stalk (subunits gamma, delta, and epsilon) rotating inside the F1 region and a stationary peripheral stalk (subunits F6, b, d, and OSCP). Interacts with DNAJC30; interaction is direct.</text>
</comment>
<feature type="transmembrane region" description="Helical" evidence="16">
    <location>
        <begin position="12"/>
        <end position="32"/>
    </location>
</feature>
<evidence type="ECO:0000313" key="18">
    <source>
        <dbReference type="Proteomes" id="UP000694387"/>
    </source>
</evidence>
<dbReference type="GeneTree" id="ENSGT00960000186913"/>
<protein>
    <recommendedName>
        <fullName evidence="14">ATP synthase F(0) complex subunit a</fullName>
    </recommendedName>
    <alternativeName>
        <fullName evidence="12">F-ATPase protein 6</fullName>
    </alternativeName>
    <alternativeName>
        <fullName evidence="15">Proton-conducting channel, ATP synthase F(0) complex subunit a</fullName>
    </alternativeName>
</protein>
<proteinExistence type="inferred from homology"/>
<comment type="similarity">
    <text evidence="2">Belongs to the ATPase A chain family.</text>
</comment>
<evidence type="ECO:0000256" key="14">
    <source>
        <dbReference type="ARBA" id="ARBA00071928"/>
    </source>
</evidence>
<sequence length="87" mass="9422">ILIIIKTVSLCIETIALAVWLTANITAGHLLIHLIRGATIALINISPTTALITFIILILLTILEFGMALIQAYIFALLVSLCLHDNT</sequence>
<dbReference type="Pfam" id="PF00119">
    <property type="entry name" value="ATP-synt_A"/>
    <property type="match status" value="1"/>
</dbReference>
<evidence type="ECO:0000256" key="7">
    <source>
        <dbReference type="ARBA" id="ARBA00022989"/>
    </source>
</evidence>
<dbReference type="InterPro" id="IPR035908">
    <property type="entry name" value="F0_ATP_A_sf"/>
</dbReference>
<evidence type="ECO:0000256" key="1">
    <source>
        <dbReference type="ARBA" id="ARBA00004141"/>
    </source>
</evidence>
<evidence type="ECO:0000256" key="13">
    <source>
        <dbReference type="ARBA" id="ARBA00063051"/>
    </source>
</evidence>
<keyword evidence="18" id="KW-1185">Reference proteome</keyword>
<evidence type="ECO:0000256" key="11">
    <source>
        <dbReference type="ARBA" id="ARBA00024169"/>
    </source>
</evidence>
<keyword evidence="7 16" id="KW-1133">Transmembrane helix</keyword>
<name>A0A8C4LWF8_EQUAS</name>
<dbReference type="InterPro" id="IPR045083">
    <property type="entry name" value="ATP_synth_F0_asu_bact/mt"/>
</dbReference>
<evidence type="ECO:0000256" key="16">
    <source>
        <dbReference type="SAM" id="Phobius"/>
    </source>
</evidence>
<evidence type="ECO:0000256" key="6">
    <source>
        <dbReference type="ARBA" id="ARBA00022781"/>
    </source>
</evidence>
<evidence type="ECO:0000256" key="10">
    <source>
        <dbReference type="ARBA" id="ARBA00023310"/>
    </source>
</evidence>
<dbReference type="GO" id="GO:0045259">
    <property type="term" value="C:proton-transporting ATP synthase complex"/>
    <property type="evidence" value="ECO:0007669"/>
    <property type="project" value="UniProtKB-KW"/>
</dbReference>
<evidence type="ECO:0000256" key="3">
    <source>
        <dbReference type="ARBA" id="ARBA00022448"/>
    </source>
</evidence>
<reference evidence="17" key="2">
    <citation type="submission" date="2025-08" db="UniProtKB">
        <authorList>
            <consortium name="Ensembl"/>
        </authorList>
    </citation>
    <scope>IDENTIFICATION</scope>
</reference>
<dbReference type="PANTHER" id="PTHR11410:SF0">
    <property type="entry name" value="ATP SYNTHASE SUBUNIT A"/>
    <property type="match status" value="1"/>
</dbReference>
<dbReference type="PRINTS" id="PR00123">
    <property type="entry name" value="ATPASEA"/>
</dbReference>
<organism evidence="17 18">
    <name type="scientific">Equus asinus</name>
    <name type="common">Donkey</name>
    <name type="synonym">Equus africanus asinus</name>
    <dbReference type="NCBI Taxonomy" id="9793"/>
    <lineage>
        <taxon>Eukaryota</taxon>
        <taxon>Metazoa</taxon>
        <taxon>Chordata</taxon>
        <taxon>Craniata</taxon>
        <taxon>Vertebrata</taxon>
        <taxon>Euteleostomi</taxon>
        <taxon>Mammalia</taxon>
        <taxon>Eutheria</taxon>
        <taxon>Laurasiatheria</taxon>
        <taxon>Perissodactyla</taxon>
        <taxon>Equidae</taxon>
        <taxon>Equus</taxon>
    </lineage>
</organism>
<comment type="catalytic activity">
    <reaction evidence="11">
        <text>H(+)(in) = H(+)(out)</text>
        <dbReference type="Rhea" id="RHEA:34979"/>
        <dbReference type="ChEBI" id="CHEBI:15378"/>
    </reaction>
</comment>
<evidence type="ECO:0000256" key="5">
    <source>
        <dbReference type="ARBA" id="ARBA00022692"/>
    </source>
</evidence>
<keyword evidence="10" id="KW-0066">ATP synthesis</keyword>
<reference evidence="17" key="3">
    <citation type="submission" date="2025-09" db="UniProtKB">
        <authorList>
            <consortium name="Ensembl"/>
        </authorList>
    </citation>
    <scope>IDENTIFICATION</scope>
</reference>
<evidence type="ECO:0000256" key="2">
    <source>
        <dbReference type="ARBA" id="ARBA00006810"/>
    </source>
</evidence>
<dbReference type="SUPFAM" id="SSF81336">
    <property type="entry name" value="F1F0 ATP synthase subunit A"/>
    <property type="match status" value="1"/>
</dbReference>
<comment type="subcellular location">
    <subcellularLocation>
        <location evidence="1">Membrane</location>
        <topology evidence="1">Multi-pass membrane protein</topology>
    </subcellularLocation>
</comment>
<evidence type="ECO:0000313" key="17">
    <source>
        <dbReference type="Ensembl" id="ENSEASP00005016837.2"/>
    </source>
</evidence>
<dbReference type="AlphaFoldDB" id="A0A8C4LWF8"/>
<dbReference type="Proteomes" id="UP000694387">
    <property type="component" value="Chromosome 2"/>
</dbReference>
<evidence type="ECO:0000256" key="9">
    <source>
        <dbReference type="ARBA" id="ARBA00023136"/>
    </source>
</evidence>
<evidence type="ECO:0000256" key="8">
    <source>
        <dbReference type="ARBA" id="ARBA00023065"/>
    </source>
</evidence>
<dbReference type="GO" id="GO:0046933">
    <property type="term" value="F:proton-transporting ATP synthase activity, rotational mechanism"/>
    <property type="evidence" value="ECO:0007669"/>
    <property type="project" value="TreeGrafter"/>
</dbReference>
<keyword evidence="3" id="KW-0813">Transport</keyword>
<keyword evidence="9 16" id="KW-0472">Membrane</keyword>
<feature type="transmembrane region" description="Helical" evidence="16">
    <location>
        <begin position="39"/>
        <end position="59"/>
    </location>
</feature>
<feature type="transmembrane region" description="Helical" evidence="16">
    <location>
        <begin position="65"/>
        <end position="83"/>
    </location>
</feature>
<dbReference type="PANTHER" id="PTHR11410">
    <property type="entry name" value="ATP SYNTHASE SUBUNIT A"/>
    <property type="match status" value="1"/>
</dbReference>
<accession>A0A8C4LWF8</accession>
<evidence type="ECO:0000256" key="15">
    <source>
        <dbReference type="ARBA" id="ARBA00081802"/>
    </source>
</evidence>
<dbReference type="InterPro" id="IPR000568">
    <property type="entry name" value="ATP_synth_F0_asu"/>
</dbReference>
<keyword evidence="5 16" id="KW-0812">Transmembrane</keyword>